<dbReference type="eggNOG" id="COG1472">
    <property type="taxonomic scope" value="Bacteria"/>
</dbReference>
<protein>
    <recommendedName>
        <fullName evidence="3">beta-N-acetylhexosaminidase</fullName>
        <ecNumber evidence="3">3.2.1.52</ecNumber>
    </recommendedName>
</protein>
<organism evidence="7 8">
    <name type="scientific">Legionella shakespearei DSM 23087</name>
    <dbReference type="NCBI Taxonomy" id="1122169"/>
    <lineage>
        <taxon>Bacteria</taxon>
        <taxon>Pseudomonadati</taxon>
        <taxon>Pseudomonadota</taxon>
        <taxon>Gammaproteobacteria</taxon>
        <taxon>Legionellales</taxon>
        <taxon>Legionellaceae</taxon>
        <taxon>Legionella</taxon>
    </lineage>
</organism>
<dbReference type="InterPro" id="IPR050226">
    <property type="entry name" value="NagZ_Beta-hexosaminidase"/>
</dbReference>
<feature type="domain" description="Glycoside hydrolase family 3 N-terminal" evidence="6">
    <location>
        <begin position="3"/>
        <end position="345"/>
    </location>
</feature>
<keyword evidence="4 7" id="KW-0378">Hydrolase</keyword>
<reference evidence="7 8" key="1">
    <citation type="submission" date="2015-11" db="EMBL/GenBank/DDBJ databases">
        <title>Genomic analysis of 38 Legionella species identifies large and diverse effector repertoires.</title>
        <authorList>
            <person name="Burstein D."/>
            <person name="Amaro F."/>
            <person name="Zusman T."/>
            <person name="Lifshitz Z."/>
            <person name="Cohen O."/>
            <person name="Gilbert J.A."/>
            <person name="Pupko T."/>
            <person name="Shuman H.A."/>
            <person name="Segal G."/>
        </authorList>
    </citation>
    <scope>NUCLEOTIDE SEQUENCE [LARGE SCALE GENOMIC DNA]</scope>
    <source>
        <strain evidence="7 8">ATCC 49655</strain>
    </source>
</reference>
<dbReference type="Gene3D" id="3.20.20.300">
    <property type="entry name" value="Glycoside hydrolase, family 3, N-terminal domain"/>
    <property type="match status" value="1"/>
</dbReference>
<dbReference type="GO" id="GO:0009254">
    <property type="term" value="P:peptidoglycan turnover"/>
    <property type="evidence" value="ECO:0007669"/>
    <property type="project" value="TreeGrafter"/>
</dbReference>
<keyword evidence="5" id="KW-0326">Glycosidase</keyword>
<dbReference type="GO" id="GO:0004563">
    <property type="term" value="F:beta-N-acetylhexosaminidase activity"/>
    <property type="evidence" value="ECO:0007669"/>
    <property type="project" value="UniProtKB-EC"/>
</dbReference>
<dbReference type="GO" id="GO:0005975">
    <property type="term" value="P:carbohydrate metabolic process"/>
    <property type="evidence" value="ECO:0007669"/>
    <property type="project" value="InterPro"/>
</dbReference>
<comment type="catalytic activity">
    <reaction evidence="1">
        <text>Hydrolysis of terminal non-reducing N-acetyl-D-hexosamine residues in N-acetyl-beta-D-hexosaminides.</text>
        <dbReference type="EC" id="3.2.1.52"/>
    </reaction>
</comment>
<dbReference type="PATRIC" id="fig|1122169.6.peg.971"/>
<dbReference type="InterPro" id="IPR036962">
    <property type="entry name" value="Glyco_hydro_3_N_sf"/>
</dbReference>
<accession>A0A0W0Z118</accession>
<dbReference type="STRING" id="1122169.Lsha_0840"/>
<dbReference type="EC" id="3.2.1.52" evidence="3"/>
<dbReference type="Proteomes" id="UP000054600">
    <property type="component" value="Unassembled WGS sequence"/>
</dbReference>
<evidence type="ECO:0000256" key="5">
    <source>
        <dbReference type="ARBA" id="ARBA00023295"/>
    </source>
</evidence>
<dbReference type="InterPro" id="IPR001764">
    <property type="entry name" value="Glyco_hydro_3_N"/>
</dbReference>
<dbReference type="OrthoDB" id="9786661at2"/>
<evidence type="ECO:0000256" key="4">
    <source>
        <dbReference type="ARBA" id="ARBA00022801"/>
    </source>
</evidence>
<keyword evidence="8" id="KW-1185">Reference proteome</keyword>
<evidence type="ECO:0000259" key="6">
    <source>
        <dbReference type="Pfam" id="PF00933"/>
    </source>
</evidence>
<dbReference type="AlphaFoldDB" id="A0A0W0Z118"/>
<evidence type="ECO:0000256" key="2">
    <source>
        <dbReference type="ARBA" id="ARBA00005336"/>
    </source>
</evidence>
<evidence type="ECO:0000313" key="8">
    <source>
        <dbReference type="Proteomes" id="UP000054600"/>
    </source>
</evidence>
<dbReference type="EMBL" id="LNYW01000029">
    <property type="protein sequence ID" value="KTD62808.1"/>
    <property type="molecule type" value="Genomic_DNA"/>
</dbReference>
<evidence type="ECO:0000313" key="7">
    <source>
        <dbReference type="EMBL" id="KTD62808.1"/>
    </source>
</evidence>
<dbReference type="Pfam" id="PF00933">
    <property type="entry name" value="Glyco_hydro_3"/>
    <property type="match status" value="1"/>
</dbReference>
<evidence type="ECO:0000256" key="1">
    <source>
        <dbReference type="ARBA" id="ARBA00001231"/>
    </source>
</evidence>
<comment type="caution">
    <text evidence="7">The sequence shown here is derived from an EMBL/GenBank/DDBJ whole genome shotgun (WGS) entry which is preliminary data.</text>
</comment>
<proteinExistence type="inferred from homology"/>
<dbReference type="InterPro" id="IPR017853">
    <property type="entry name" value="GH"/>
</dbReference>
<dbReference type="PANTHER" id="PTHR30480:SF13">
    <property type="entry name" value="BETA-HEXOSAMINIDASE"/>
    <property type="match status" value="1"/>
</dbReference>
<evidence type="ECO:0000256" key="3">
    <source>
        <dbReference type="ARBA" id="ARBA00012663"/>
    </source>
</evidence>
<dbReference type="RefSeq" id="WP_018577478.1">
    <property type="nucleotide sequence ID" value="NZ_KB892404.1"/>
</dbReference>
<dbReference type="SUPFAM" id="SSF51445">
    <property type="entry name" value="(Trans)glycosidases"/>
    <property type="match status" value="1"/>
</dbReference>
<comment type="similarity">
    <text evidence="2">Belongs to the glycosyl hydrolase 3 family.</text>
</comment>
<sequence length="358" mass="39731">MITLRNKIGQMLVMGFSGTEINDNSPVAQWLSNDGLGGVLLFDKDLSTNLYGKNLKSQAQIKHLIYQLQDYASRVPFYNEEQPLLTALDYEGGVVDRLTHIDGCMSTMRPAELAKLSLSEFNEEAGQMAMTLSSLGFNLNFAPVVDLNLNDHEGIIGKLGRSFSADPELVVRVARQFVEVFNRHGIACCYKHFPGHGSAVGDTHEGFVDVTESFHFDELAPYQALLGDVYKPVMVMTAHVVNKHLDSKGLPATLSYEILTGLLRETVGYDGVIISDDLQMQAIANHYSLEEALCLTINAGSDMIIFGNQLGSISAPEVIDHIEQLVLHKKIDINRIDDAYRRIARFKQQIKRIELVSS</sequence>
<dbReference type="PANTHER" id="PTHR30480">
    <property type="entry name" value="BETA-HEXOSAMINIDASE-RELATED"/>
    <property type="match status" value="1"/>
</dbReference>
<gene>
    <name evidence="7" type="ORF">Lsha_0840</name>
</gene>
<name>A0A0W0Z118_9GAMM</name>